<dbReference type="EMBL" id="LR588407">
    <property type="protein sequence ID" value="VTO16782.1"/>
    <property type="molecule type" value="Genomic_DNA"/>
</dbReference>
<comment type="subcellular location">
    <subcellularLocation>
        <location evidence="1 11">Cell outer membrane</location>
        <topology evidence="1 11">Multi-pass membrane protein</topology>
    </subcellularLocation>
</comment>
<dbReference type="GO" id="GO:0006826">
    <property type="term" value="P:iron ion transport"/>
    <property type="evidence" value="ECO:0007669"/>
    <property type="project" value="UniProtKB-KW"/>
</dbReference>
<dbReference type="InterPro" id="IPR039426">
    <property type="entry name" value="TonB-dep_rcpt-like"/>
</dbReference>
<dbReference type="Gene3D" id="2.40.170.20">
    <property type="entry name" value="TonB-dependent receptor, beta-barrel domain"/>
    <property type="match status" value="1"/>
</dbReference>
<evidence type="ECO:0000256" key="6">
    <source>
        <dbReference type="ARBA" id="ARBA00023004"/>
    </source>
</evidence>
<dbReference type="InterPro" id="IPR000531">
    <property type="entry name" value="Beta-barrel_TonB"/>
</dbReference>
<dbReference type="Pfam" id="PF07715">
    <property type="entry name" value="Plug"/>
    <property type="match status" value="1"/>
</dbReference>
<feature type="chain" id="PRO_5021227524" evidence="13">
    <location>
        <begin position="28"/>
        <end position="728"/>
    </location>
</feature>
<keyword evidence="7" id="KW-0406">Ion transport</keyword>
<dbReference type="SUPFAM" id="SSF56935">
    <property type="entry name" value="Porins"/>
    <property type="match status" value="1"/>
</dbReference>
<keyword evidence="9 11" id="KW-0472">Membrane</keyword>
<dbReference type="CDD" id="cd01347">
    <property type="entry name" value="ligand_gated_channel"/>
    <property type="match status" value="1"/>
</dbReference>
<evidence type="ECO:0000256" key="11">
    <source>
        <dbReference type="PROSITE-ProRule" id="PRU01360"/>
    </source>
</evidence>
<feature type="signal peptide" evidence="13">
    <location>
        <begin position="1"/>
        <end position="27"/>
    </location>
</feature>
<dbReference type="KEGG" id="bvy:NCTC9239_02204"/>
<evidence type="ECO:0000256" key="1">
    <source>
        <dbReference type="ARBA" id="ARBA00004571"/>
    </source>
</evidence>
<evidence type="ECO:0000259" key="14">
    <source>
        <dbReference type="Pfam" id="PF00593"/>
    </source>
</evidence>
<dbReference type="AlphaFoldDB" id="A0A4P1K973"/>
<evidence type="ECO:0000256" key="12">
    <source>
        <dbReference type="RuleBase" id="RU003357"/>
    </source>
</evidence>
<keyword evidence="17" id="KW-1185">Reference proteome</keyword>
<evidence type="ECO:0000313" key="17">
    <source>
        <dbReference type="Proteomes" id="UP000309952"/>
    </source>
</evidence>
<dbReference type="PROSITE" id="PS52016">
    <property type="entry name" value="TONB_DEPENDENT_REC_3"/>
    <property type="match status" value="1"/>
</dbReference>
<keyword evidence="6" id="KW-0408">Iron</keyword>
<evidence type="ECO:0000256" key="3">
    <source>
        <dbReference type="ARBA" id="ARBA00022452"/>
    </source>
</evidence>
<dbReference type="GO" id="GO:0009279">
    <property type="term" value="C:cell outer membrane"/>
    <property type="evidence" value="ECO:0007669"/>
    <property type="project" value="UniProtKB-SubCell"/>
</dbReference>
<dbReference type="Proteomes" id="UP000309952">
    <property type="component" value="Chromosome"/>
</dbReference>
<dbReference type="PANTHER" id="PTHR32552">
    <property type="entry name" value="FERRICHROME IRON RECEPTOR-RELATED"/>
    <property type="match status" value="1"/>
</dbReference>
<keyword evidence="13" id="KW-0732">Signal</keyword>
<evidence type="ECO:0000256" key="4">
    <source>
        <dbReference type="ARBA" id="ARBA00022496"/>
    </source>
</evidence>
<evidence type="ECO:0000256" key="7">
    <source>
        <dbReference type="ARBA" id="ARBA00023065"/>
    </source>
</evidence>
<dbReference type="InterPro" id="IPR036942">
    <property type="entry name" value="Beta-barrel_TonB_sf"/>
</dbReference>
<keyword evidence="10 11" id="KW-0998">Cell outer membrane</keyword>
<gene>
    <name evidence="16" type="primary">cirA_7</name>
    <name evidence="16" type="ORF">NCTC9239_02204</name>
</gene>
<keyword evidence="2 11" id="KW-0813">Transport</keyword>
<evidence type="ECO:0000256" key="13">
    <source>
        <dbReference type="SAM" id="SignalP"/>
    </source>
</evidence>
<dbReference type="Pfam" id="PF00593">
    <property type="entry name" value="TonB_dep_Rec_b-barrel"/>
    <property type="match status" value="1"/>
</dbReference>
<name>A0A4P1K973_9CAUL</name>
<evidence type="ECO:0000313" key="16">
    <source>
        <dbReference type="EMBL" id="VTO16782.1"/>
    </source>
</evidence>
<organism evidence="16 17">
    <name type="scientific">Brevundimonas vancanneytii</name>
    <dbReference type="NCBI Taxonomy" id="1325724"/>
    <lineage>
        <taxon>Bacteria</taxon>
        <taxon>Pseudomonadati</taxon>
        <taxon>Pseudomonadota</taxon>
        <taxon>Alphaproteobacteria</taxon>
        <taxon>Caulobacterales</taxon>
        <taxon>Caulobacteraceae</taxon>
        <taxon>Brevundimonas</taxon>
    </lineage>
</organism>
<feature type="domain" description="TonB-dependent receptor-like beta-barrel" evidence="14">
    <location>
        <begin position="268"/>
        <end position="694"/>
    </location>
</feature>
<evidence type="ECO:0000256" key="9">
    <source>
        <dbReference type="ARBA" id="ARBA00023136"/>
    </source>
</evidence>
<reference evidence="16 17" key="1">
    <citation type="submission" date="2019-04" db="EMBL/GenBank/DDBJ databases">
        <authorList>
            <consortium name="Pathogen Informatics"/>
        </authorList>
    </citation>
    <scope>NUCLEOTIDE SEQUENCE [LARGE SCALE GENOMIC DNA]</scope>
    <source>
        <strain evidence="16 17">NCTC9239</strain>
    </source>
</reference>
<dbReference type="PANTHER" id="PTHR32552:SF81">
    <property type="entry name" value="TONB-DEPENDENT OUTER MEMBRANE RECEPTOR"/>
    <property type="match status" value="1"/>
</dbReference>
<proteinExistence type="inferred from homology"/>
<keyword evidence="8 12" id="KW-0798">TonB box</keyword>
<dbReference type="InterPro" id="IPR012910">
    <property type="entry name" value="Plug_dom"/>
</dbReference>
<evidence type="ECO:0000256" key="10">
    <source>
        <dbReference type="ARBA" id="ARBA00023237"/>
    </source>
</evidence>
<keyword evidence="3 11" id="KW-1134">Transmembrane beta strand</keyword>
<evidence type="ECO:0000256" key="2">
    <source>
        <dbReference type="ARBA" id="ARBA00022448"/>
    </source>
</evidence>
<evidence type="ECO:0000259" key="15">
    <source>
        <dbReference type="Pfam" id="PF07715"/>
    </source>
</evidence>
<protein>
    <submittedName>
        <fullName evidence="16">Colicin I receptor</fullName>
    </submittedName>
</protein>
<keyword evidence="4" id="KW-0410">Iron transport</keyword>
<evidence type="ECO:0000256" key="5">
    <source>
        <dbReference type="ARBA" id="ARBA00022692"/>
    </source>
</evidence>
<keyword evidence="5 11" id="KW-0812">Transmembrane</keyword>
<feature type="domain" description="TonB-dependent receptor plug" evidence="15">
    <location>
        <begin position="56"/>
        <end position="163"/>
    </location>
</feature>
<keyword evidence="16" id="KW-0675">Receptor</keyword>
<sequence length="728" mass="78425">MRRRDTLASASVLVLALSSVGLSPAMAQEVASEPVGPAVTNVSDIIVTAQRRSQRLQDVPLSVSALGAEQLEASRIQSVEDFQGRVPTLVYSEHNASDPQIRIRGIGSDFDGASLERSVAIFVDDVYLGRASGGTADLFDLDRVEVLRGPQGTLYGKNTVGGALNFISARPTQSPLARLSATIGNYNTLEARAVVSGPLTDAVAGRFSVATRNHDGYNVNLNTGNDVDDLSSVALRGALDIDVSDTVNLVLSADSYRRRGAGANRHAINIGNLAFAAAAGPDARHNYLVDDGRQDTDTSGMSARLEWDSPVGAVTSITAYRTNDADIALDLGGNRFSRVPGAITAPFGNSNAIKESADQYSQEFRLGNTIGAFSYVAGLFFFHEEVDRREETVIFAAASPIDQVNIQDAESSATSYAVFADGTYRFNDQWEFGVGLRWSKDDKSYKALISGNRFPGLPWAVDEDKSWDAVTPRVTLSYHATPDRMIYGTVSRGFKSGGWDGQPTSLAASSVATDPEYVTNYEIGAKTAWLDRRLILNASAFYMDYTDLQIFTLTALPGQLVPVGALVNAGSAVNAGIELEANLALTDQTNVSLAYGFLDTEITDDVMVGTLNVNGNRFSRSPEHTLSLNVDHTQSLSADFDLGLHGSYRYTSDYFYNTENTAPGLVKATNIFDASAELIALNADWKVSLWGKNLTDEEYPTHIIVSANTGFARFAPPRTFGATLTWTY</sequence>
<evidence type="ECO:0000256" key="8">
    <source>
        <dbReference type="ARBA" id="ARBA00023077"/>
    </source>
</evidence>
<comment type="similarity">
    <text evidence="11 12">Belongs to the TonB-dependent receptor family.</text>
</comment>
<accession>A0A4P1K973</accession>